<dbReference type="SMART" id="SM01397">
    <property type="entry name" value="Ribosomal_S3Ae"/>
    <property type="match status" value="1"/>
</dbReference>
<dbReference type="OrthoDB" id="9834376at2759"/>
<evidence type="ECO:0000256" key="1">
    <source>
        <dbReference type="ARBA" id="ARBA00022490"/>
    </source>
</evidence>
<keyword evidence="2 4" id="KW-0689">Ribosomal protein</keyword>
<keyword evidence="6" id="KW-1185">Reference proteome</keyword>
<dbReference type="GO" id="GO:0006412">
    <property type="term" value="P:translation"/>
    <property type="evidence" value="ECO:0007669"/>
    <property type="project" value="UniProtKB-UniRule"/>
</dbReference>
<evidence type="ECO:0000256" key="4">
    <source>
        <dbReference type="HAMAP-Rule" id="MF_03122"/>
    </source>
</evidence>
<comment type="subunit">
    <text evidence="4">Component of the small ribosomal subunit. Mature ribosomes consist of a small (40S) and a large (60S) subunit. The 40S subunit contains about 33 different proteins and 1 molecule of RNA (18S). The 60S subunit contains about 49 different proteins and 3 molecules of RNA (25S, 5.8S and 5S).</text>
</comment>
<feature type="initiator methionine" description="Removed" evidence="4">
    <location>
        <position position="1"/>
    </location>
</feature>
<proteinExistence type="inferred from homology"/>
<dbReference type="InterPro" id="IPR027500">
    <property type="entry name" value="Ribosomal_eS1_euk"/>
</dbReference>
<protein>
    <recommendedName>
        <fullName evidence="4">Small ribosomal subunit protein eS1</fullName>
    </recommendedName>
</protein>
<sequence length="248" mass="27971">MAIGNKAGRKKKIVQRKNPDPYIKKEWYPVYAPAQFKHRYIGQTPVTKSAGLKVATDIVNHRIYEVNLGDLNPTENDATGNTKFFLQTQAVVDGKCLTNFVGMDMTRHKYGSLFRKGCDFIQTFSDVQTTDNYVVRVFTVAFTDVVPGQKKRNCYIKGAEMQRIRTAIYDTVAAEVGKSSLSDLVLRLANYDIDKVMAENVKKTGSTCRDVMIRRVKVVKRPRFSMDHLNAMHDEKLVGSSEGATISM</sequence>
<keyword evidence="3 4" id="KW-0687">Ribonucleoprotein</keyword>
<dbReference type="Proteomes" id="UP000315496">
    <property type="component" value="Chromosome 1"/>
</dbReference>
<evidence type="ECO:0000313" key="5">
    <source>
        <dbReference type="EMBL" id="TNJ29497.1"/>
    </source>
</evidence>
<dbReference type="AlphaFoldDB" id="A0A4Z1T8P0"/>
<comment type="subcellular location">
    <subcellularLocation>
        <location evidence="4">Cytoplasm</location>
    </subcellularLocation>
</comment>
<dbReference type="GO" id="GO:0022627">
    <property type="term" value="C:cytosolic small ribosomal subunit"/>
    <property type="evidence" value="ECO:0007669"/>
    <property type="project" value="UniProtKB-UniRule"/>
</dbReference>
<dbReference type="VEuPathDB" id="GiardiaDB:GMRT_10210"/>
<keyword evidence="1 4" id="KW-0963">Cytoplasm</keyword>
<gene>
    <name evidence="5" type="ORF">GMRT_10210</name>
</gene>
<accession>A0A4Z1T8P0</accession>
<dbReference type="Pfam" id="PF01015">
    <property type="entry name" value="Ribosomal_S3Ae"/>
    <property type="match status" value="1"/>
</dbReference>
<evidence type="ECO:0000256" key="3">
    <source>
        <dbReference type="ARBA" id="ARBA00023274"/>
    </source>
</evidence>
<dbReference type="GO" id="GO:0003735">
    <property type="term" value="F:structural constituent of ribosome"/>
    <property type="evidence" value="ECO:0007669"/>
    <property type="project" value="UniProtKB-UniRule"/>
</dbReference>
<dbReference type="PANTHER" id="PTHR11830">
    <property type="entry name" value="40S RIBOSOMAL PROTEIN S3A"/>
    <property type="match status" value="1"/>
</dbReference>
<name>A0A4Z1T8P0_GIAMU</name>
<comment type="caution">
    <text evidence="5">The sequence shown here is derived from an EMBL/GenBank/DDBJ whole genome shotgun (WGS) entry which is preliminary data.</text>
</comment>
<organism evidence="5 6">
    <name type="scientific">Giardia muris</name>
    <dbReference type="NCBI Taxonomy" id="5742"/>
    <lineage>
        <taxon>Eukaryota</taxon>
        <taxon>Metamonada</taxon>
        <taxon>Diplomonadida</taxon>
        <taxon>Hexamitidae</taxon>
        <taxon>Giardiinae</taxon>
        <taxon>Giardia</taxon>
    </lineage>
</organism>
<evidence type="ECO:0000256" key="2">
    <source>
        <dbReference type="ARBA" id="ARBA00022980"/>
    </source>
</evidence>
<dbReference type="HAMAP" id="MF_03122">
    <property type="entry name" value="Ribosomal_eS1_euk"/>
    <property type="match status" value="1"/>
</dbReference>
<dbReference type="EMBL" id="VDLU01000001">
    <property type="protein sequence ID" value="TNJ29497.1"/>
    <property type="molecule type" value="Genomic_DNA"/>
</dbReference>
<reference evidence="5 6" key="1">
    <citation type="submission" date="2019-05" db="EMBL/GenBank/DDBJ databases">
        <title>The compact genome of Giardia muris reveals important steps in the evolution of intestinal protozoan parasites.</title>
        <authorList>
            <person name="Xu F."/>
            <person name="Jimenez-Gonzalez A."/>
            <person name="Einarsson E."/>
            <person name="Astvaldsson A."/>
            <person name="Peirasmaki D."/>
            <person name="Eckmann L."/>
            <person name="Andersson J.O."/>
            <person name="Svard S.G."/>
            <person name="Jerlstrom-Hultqvist J."/>
        </authorList>
    </citation>
    <scope>NUCLEOTIDE SEQUENCE [LARGE SCALE GENOMIC DNA]</scope>
    <source>
        <strain evidence="5 6">Roberts-Thomson</strain>
    </source>
</reference>
<dbReference type="InterPro" id="IPR001593">
    <property type="entry name" value="Ribosomal_eS1"/>
</dbReference>
<evidence type="ECO:0000313" key="6">
    <source>
        <dbReference type="Proteomes" id="UP000315496"/>
    </source>
</evidence>
<comment type="similarity">
    <text evidence="4">Belongs to the eukaryotic ribosomal protein eS1 family.</text>
</comment>